<dbReference type="Gene3D" id="3.80.10.10">
    <property type="entry name" value="Ribonuclease Inhibitor"/>
    <property type="match status" value="1"/>
</dbReference>
<dbReference type="Pfam" id="PF00931">
    <property type="entry name" value="NB-ARC"/>
    <property type="match status" value="1"/>
</dbReference>
<sequence length="661" mass="74801">MGDAYLSLINPLSSQILALVTSLTKDGYDLLQGVKAAAAKLSSNLTAIEAMLKTAEEKQLEETHLSDWLGKLKIAVWDVEDVLETFETDVSLWKRKQEVCGFKSPFSLSKTSFEYDAANRIKTVTSKLGLIAEEKRFQLDVNVDVRRPLKKLPTSSSSVETACVFGREDDKENIVDLLLSDESDQQKNVSLFPIVGMGGLGKTTLARLVYDDSRVVKHFELRMWVPVTIDFNLTEIMREMMHLGSDLSPSLVELRCREFLRGKRFFLVLDDVWSVDYNDDWKPLLQLLEIAQFGSKVLVTTQNQKIAEIIETQPAYLLDCLPENECWSLFKSIAFRGGNLPSLVQNDLENIGREILSKCNGLPLAVKGMGNILRGNVDISNWQKVMNSSVMDLENSKNSLNILATIKWSYYYLPSHLKQCFAYCSIFPKGYKFDKKELVKLWMAQGFIHSEQERTEKIGMEYFDELLASAEIKLHDQAAEEILENMVPHTNIKELQICNYTGTGFPTWMRDGLLQNLVIVTLKHCTKSKTLTLGQLPHLEALNMEGLLALEEWPTVRCPSLDRLKICNCPELRKLPDIFHKLRTLEIRRCNSLKVLPEAPCLKSLMAVDNPNLEDQNEVMLPSESEGEISSLLKLVDLRIENCPKLSALPGVSKRAGDKQV</sequence>
<evidence type="ECO:0000256" key="2">
    <source>
        <dbReference type="ARBA" id="ARBA00022737"/>
    </source>
</evidence>
<dbReference type="Gene3D" id="3.40.50.300">
    <property type="entry name" value="P-loop containing nucleotide triphosphate hydrolases"/>
    <property type="match status" value="1"/>
</dbReference>
<evidence type="ECO:0000259" key="9">
    <source>
        <dbReference type="Pfam" id="PF25019"/>
    </source>
</evidence>
<gene>
    <name evidence="10" type="ORF">RCOM_1516000</name>
</gene>
<dbReference type="STRING" id="3988.B9SDB4"/>
<dbReference type="PANTHER" id="PTHR36766:SF40">
    <property type="entry name" value="DISEASE RESISTANCE PROTEIN RGA3"/>
    <property type="match status" value="1"/>
</dbReference>
<feature type="domain" description="R13L1/DRL21-like LRR repeat region" evidence="9">
    <location>
        <begin position="474"/>
        <end position="546"/>
    </location>
</feature>
<dbReference type="SUPFAM" id="SSF52540">
    <property type="entry name" value="P-loop containing nucleoside triphosphate hydrolases"/>
    <property type="match status" value="1"/>
</dbReference>
<dbReference type="Gene3D" id="1.20.5.4130">
    <property type="match status" value="1"/>
</dbReference>
<dbReference type="SUPFAM" id="SSF52047">
    <property type="entry name" value="RNI-like"/>
    <property type="match status" value="1"/>
</dbReference>
<name>B9SDB4_RICCO</name>
<evidence type="ECO:0000256" key="5">
    <source>
        <dbReference type="ARBA" id="ARBA00022840"/>
    </source>
</evidence>
<keyword evidence="4" id="KW-0611">Plant defense</keyword>
<keyword evidence="11" id="KW-1185">Reference proteome</keyword>
<dbReference type="GO" id="GO:0004722">
    <property type="term" value="F:protein serine/threonine phosphatase activity"/>
    <property type="evidence" value="ECO:0007669"/>
    <property type="project" value="UniProtKB-EC"/>
</dbReference>
<dbReference type="GO" id="GO:0051707">
    <property type="term" value="P:response to other organism"/>
    <property type="evidence" value="ECO:0007669"/>
    <property type="project" value="UniProtKB-ARBA"/>
</dbReference>
<dbReference type="GO" id="GO:0006952">
    <property type="term" value="P:defense response"/>
    <property type="evidence" value="ECO:0007669"/>
    <property type="project" value="UniProtKB-KW"/>
</dbReference>
<proteinExistence type="predicted"/>
<dbReference type="InterPro" id="IPR036388">
    <property type="entry name" value="WH-like_DNA-bd_sf"/>
</dbReference>
<feature type="domain" description="Disease resistance protein winged helix" evidence="8">
    <location>
        <begin position="426"/>
        <end position="473"/>
    </location>
</feature>
<feature type="domain" description="Disease resistance N-terminal" evidence="7">
    <location>
        <begin position="16"/>
        <end position="96"/>
    </location>
</feature>
<dbReference type="Proteomes" id="UP000008311">
    <property type="component" value="Unassembled WGS sequence"/>
</dbReference>
<dbReference type="Pfam" id="PF25019">
    <property type="entry name" value="LRR_R13L1-DRL21"/>
    <property type="match status" value="1"/>
</dbReference>
<dbReference type="Pfam" id="PF18052">
    <property type="entry name" value="Rx_N"/>
    <property type="match status" value="1"/>
</dbReference>
<dbReference type="Gene3D" id="1.10.10.10">
    <property type="entry name" value="Winged helix-like DNA-binding domain superfamily/Winged helix DNA-binding domain"/>
    <property type="match status" value="1"/>
</dbReference>
<dbReference type="GO" id="GO:0005524">
    <property type="term" value="F:ATP binding"/>
    <property type="evidence" value="ECO:0007669"/>
    <property type="project" value="UniProtKB-KW"/>
</dbReference>
<evidence type="ECO:0000313" key="11">
    <source>
        <dbReference type="Proteomes" id="UP000008311"/>
    </source>
</evidence>
<dbReference type="EC" id="3.1.3.16" evidence="10"/>
<dbReference type="InParanoid" id="B9SDB4"/>
<dbReference type="EMBL" id="EQ973927">
    <property type="protein sequence ID" value="EEF38351.1"/>
    <property type="molecule type" value="Genomic_DNA"/>
</dbReference>
<keyword evidence="3" id="KW-0547">Nucleotide-binding</keyword>
<keyword evidence="2" id="KW-0677">Repeat</keyword>
<dbReference type="InterPro" id="IPR027417">
    <property type="entry name" value="P-loop_NTPase"/>
</dbReference>
<dbReference type="InterPro" id="IPR042197">
    <property type="entry name" value="Apaf_helical"/>
</dbReference>
<dbReference type="InterPro" id="IPR041118">
    <property type="entry name" value="Rx_N"/>
</dbReference>
<dbReference type="FunFam" id="1.10.10.10:FF:000322">
    <property type="entry name" value="Probable disease resistance protein At1g63360"/>
    <property type="match status" value="1"/>
</dbReference>
<evidence type="ECO:0000256" key="4">
    <source>
        <dbReference type="ARBA" id="ARBA00022821"/>
    </source>
</evidence>
<feature type="domain" description="NB-ARC" evidence="6">
    <location>
        <begin position="168"/>
        <end position="336"/>
    </location>
</feature>
<keyword evidence="1" id="KW-0433">Leucine-rich repeat</keyword>
<dbReference type="InterPro" id="IPR056789">
    <property type="entry name" value="LRR_R13L1-DRL21"/>
</dbReference>
<dbReference type="InterPro" id="IPR058922">
    <property type="entry name" value="WHD_DRP"/>
</dbReference>
<evidence type="ECO:0000259" key="7">
    <source>
        <dbReference type="Pfam" id="PF18052"/>
    </source>
</evidence>
<evidence type="ECO:0000256" key="1">
    <source>
        <dbReference type="ARBA" id="ARBA00022614"/>
    </source>
</evidence>
<evidence type="ECO:0000256" key="3">
    <source>
        <dbReference type="ARBA" id="ARBA00022741"/>
    </source>
</evidence>
<protein>
    <submittedName>
        <fullName evidence="10">Disease resistance protein RGA2, putative</fullName>
        <ecNumber evidence="10">3.1.3.16</ecNumber>
    </submittedName>
</protein>
<dbReference type="AlphaFoldDB" id="B9SDB4"/>
<evidence type="ECO:0000259" key="6">
    <source>
        <dbReference type="Pfam" id="PF00931"/>
    </source>
</evidence>
<dbReference type="GO" id="GO:0043531">
    <property type="term" value="F:ADP binding"/>
    <property type="evidence" value="ECO:0007669"/>
    <property type="project" value="InterPro"/>
</dbReference>
<dbReference type="PRINTS" id="PR00364">
    <property type="entry name" value="DISEASERSIST"/>
</dbReference>
<evidence type="ECO:0000259" key="8">
    <source>
        <dbReference type="Pfam" id="PF23559"/>
    </source>
</evidence>
<dbReference type="Gene3D" id="1.10.8.430">
    <property type="entry name" value="Helical domain of apoptotic protease-activating factors"/>
    <property type="match status" value="1"/>
</dbReference>
<reference evidence="11" key="1">
    <citation type="journal article" date="2010" name="Nat. Biotechnol.">
        <title>Draft genome sequence of the oilseed species Ricinus communis.</title>
        <authorList>
            <person name="Chan A.P."/>
            <person name="Crabtree J."/>
            <person name="Zhao Q."/>
            <person name="Lorenzi H."/>
            <person name="Orvis J."/>
            <person name="Puiu D."/>
            <person name="Melake-Berhan A."/>
            <person name="Jones K.M."/>
            <person name="Redman J."/>
            <person name="Chen G."/>
            <person name="Cahoon E.B."/>
            <person name="Gedil M."/>
            <person name="Stanke M."/>
            <person name="Haas B.J."/>
            <person name="Wortman J.R."/>
            <person name="Fraser-Liggett C.M."/>
            <person name="Ravel J."/>
            <person name="Rabinowicz P.D."/>
        </authorList>
    </citation>
    <scope>NUCLEOTIDE SEQUENCE [LARGE SCALE GENOMIC DNA]</scope>
    <source>
        <strain evidence="11">cv. Hale</strain>
    </source>
</reference>
<keyword evidence="10" id="KW-0378">Hydrolase</keyword>
<organism evidence="10 11">
    <name type="scientific">Ricinus communis</name>
    <name type="common">Castor bean</name>
    <dbReference type="NCBI Taxonomy" id="3988"/>
    <lineage>
        <taxon>Eukaryota</taxon>
        <taxon>Viridiplantae</taxon>
        <taxon>Streptophyta</taxon>
        <taxon>Embryophyta</taxon>
        <taxon>Tracheophyta</taxon>
        <taxon>Spermatophyta</taxon>
        <taxon>Magnoliopsida</taxon>
        <taxon>eudicotyledons</taxon>
        <taxon>Gunneridae</taxon>
        <taxon>Pentapetalae</taxon>
        <taxon>rosids</taxon>
        <taxon>fabids</taxon>
        <taxon>Malpighiales</taxon>
        <taxon>Euphorbiaceae</taxon>
        <taxon>Acalyphoideae</taxon>
        <taxon>Acalypheae</taxon>
        <taxon>Ricinus</taxon>
    </lineage>
</organism>
<dbReference type="InterPro" id="IPR032675">
    <property type="entry name" value="LRR_dom_sf"/>
</dbReference>
<dbReference type="PANTHER" id="PTHR36766">
    <property type="entry name" value="PLANT BROAD-SPECTRUM MILDEW RESISTANCE PROTEIN RPW8"/>
    <property type="match status" value="1"/>
</dbReference>
<dbReference type="eggNOG" id="KOG4658">
    <property type="taxonomic scope" value="Eukaryota"/>
</dbReference>
<keyword evidence="5" id="KW-0067">ATP-binding</keyword>
<dbReference type="InterPro" id="IPR002182">
    <property type="entry name" value="NB-ARC"/>
</dbReference>
<accession>B9SDB4</accession>
<dbReference type="Pfam" id="PF23559">
    <property type="entry name" value="WHD_DRP"/>
    <property type="match status" value="1"/>
</dbReference>
<evidence type="ECO:0000313" key="10">
    <source>
        <dbReference type="EMBL" id="EEF38351.1"/>
    </source>
</evidence>